<accession>A0A1E4SJY4</accession>
<dbReference type="EMBL" id="KV453911">
    <property type="protein sequence ID" value="ODV79813.1"/>
    <property type="molecule type" value="Genomic_DNA"/>
</dbReference>
<evidence type="ECO:0000259" key="1">
    <source>
        <dbReference type="Pfam" id="PF09429"/>
    </source>
</evidence>
<dbReference type="Pfam" id="PF09429">
    <property type="entry name" value="Wbp11"/>
    <property type="match status" value="1"/>
</dbReference>
<gene>
    <name evidence="2" type="ORF">CANTADRAFT_29431</name>
</gene>
<evidence type="ECO:0000313" key="2">
    <source>
        <dbReference type="EMBL" id="ODV79813.1"/>
    </source>
</evidence>
<name>A0A1E4SJY4_9ASCO</name>
<protein>
    <recommendedName>
        <fullName evidence="1">Wbp11/ELF5/Saf1 N-terminal domain-containing protein</fullName>
    </recommendedName>
</protein>
<dbReference type="Proteomes" id="UP000094285">
    <property type="component" value="Unassembled WGS sequence"/>
</dbReference>
<dbReference type="InterPro" id="IPR019007">
    <property type="entry name" value="Wbp11/ELF5/Saf1_N"/>
</dbReference>
<dbReference type="GO" id="GO:0006396">
    <property type="term" value="P:RNA processing"/>
    <property type="evidence" value="ECO:0007669"/>
    <property type="project" value="InterPro"/>
</dbReference>
<evidence type="ECO:0000313" key="3">
    <source>
        <dbReference type="Proteomes" id="UP000094285"/>
    </source>
</evidence>
<dbReference type="STRING" id="984487.A0A1E4SJY4"/>
<dbReference type="GeneID" id="30982422"/>
<reference evidence="3" key="1">
    <citation type="submission" date="2016-05" db="EMBL/GenBank/DDBJ databases">
        <title>Comparative genomics of biotechnologically important yeasts.</title>
        <authorList>
            <consortium name="DOE Joint Genome Institute"/>
            <person name="Riley R."/>
            <person name="Haridas S."/>
            <person name="Wolfe K.H."/>
            <person name="Lopes M.R."/>
            <person name="Hittinger C.T."/>
            <person name="Goker M."/>
            <person name="Salamov A."/>
            <person name="Wisecaver J."/>
            <person name="Long T.M."/>
            <person name="Aerts A.L."/>
            <person name="Barry K."/>
            <person name="Choi C."/>
            <person name="Clum A."/>
            <person name="Coughlan A.Y."/>
            <person name="Deshpande S."/>
            <person name="Douglass A.P."/>
            <person name="Hanson S.J."/>
            <person name="Klenk H.-P."/>
            <person name="Labutti K."/>
            <person name="Lapidus A."/>
            <person name="Lindquist E."/>
            <person name="Lipzen A."/>
            <person name="Meier-Kolthoff J.P."/>
            <person name="Ohm R.A."/>
            <person name="Otillar R.P."/>
            <person name="Pangilinan J."/>
            <person name="Peng Y."/>
            <person name="Rokas A."/>
            <person name="Rosa C.A."/>
            <person name="Scheuner C."/>
            <person name="Sibirny A.A."/>
            <person name="Slot J.C."/>
            <person name="Stielow J.B."/>
            <person name="Sun H."/>
            <person name="Kurtzman C.P."/>
            <person name="Blackwell M."/>
            <person name="Grigoriev I.V."/>
            <person name="Jeffries T.W."/>
        </authorList>
    </citation>
    <scope>NUCLEOTIDE SEQUENCE [LARGE SCALE GENOMIC DNA]</scope>
    <source>
        <strain evidence="3">NRRL Y-17324</strain>
    </source>
</reference>
<dbReference type="AlphaFoldDB" id="A0A1E4SJY4"/>
<feature type="domain" description="Wbp11/ELF5/Saf1 N-terminal" evidence="1">
    <location>
        <begin position="11"/>
        <end position="76"/>
    </location>
</feature>
<dbReference type="Pfam" id="PF12622">
    <property type="entry name" value="NpwBP"/>
    <property type="match status" value="1"/>
</dbReference>
<dbReference type="OrthoDB" id="4091959at2759"/>
<proteinExistence type="predicted"/>
<keyword evidence="3" id="KW-1185">Reference proteome</keyword>
<feature type="non-terminal residue" evidence="2">
    <location>
        <position position="175"/>
    </location>
</feature>
<organism evidence="2 3">
    <name type="scientific">Suhomyces tanzawaensis NRRL Y-17324</name>
    <dbReference type="NCBI Taxonomy" id="984487"/>
    <lineage>
        <taxon>Eukaryota</taxon>
        <taxon>Fungi</taxon>
        <taxon>Dikarya</taxon>
        <taxon>Ascomycota</taxon>
        <taxon>Saccharomycotina</taxon>
        <taxon>Pichiomycetes</taxon>
        <taxon>Debaryomycetaceae</taxon>
        <taxon>Suhomyces</taxon>
    </lineage>
</organism>
<dbReference type="RefSeq" id="XP_020064935.1">
    <property type="nucleotide sequence ID" value="XM_020208285.1"/>
</dbReference>
<sequence>MIRGNWSLAAEVRRNELKQQQKVQQRQKQQHKHEKLQNVDPIRLYYQIERLEKEATLSAHDTKRLKTLKEDWDFIEKNKLHEEKVVAFKEKLEAERVQKEIDSKKLWGRASVYFNPELNPLGKVPSQGDLPNLTTPLKRHQIQKYDKDPLIDSLGVVMPEGEPPKFYKLVVNTDR</sequence>